<reference evidence="1 2" key="1">
    <citation type="journal article" date="2015" name="Genome Announc.">
        <title>Expanding the biotechnology potential of lactobacilli through comparative genomics of 213 strains and associated genera.</title>
        <authorList>
            <person name="Sun Z."/>
            <person name="Harris H.M."/>
            <person name="McCann A."/>
            <person name="Guo C."/>
            <person name="Argimon S."/>
            <person name="Zhang W."/>
            <person name="Yang X."/>
            <person name="Jeffery I.B."/>
            <person name="Cooney J.C."/>
            <person name="Kagawa T.F."/>
            <person name="Liu W."/>
            <person name="Song Y."/>
            <person name="Salvetti E."/>
            <person name="Wrobel A."/>
            <person name="Rasinkangas P."/>
            <person name="Parkhill J."/>
            <person name="Rea M.C."/>
            <person name="O'Sullivan O."/>
            <person name="Ritari J."/>
            <person name="Douillard F.P."/>
            <person name="Paul Ross R."/>
            <person name="Yang R."/>
            <person name="Briner A.E."/>
            <person name="Felis G.E."/>
            <person name="de Vos W.M."/>
            <person name="Barrangou R."/>
            <person name="Klaenhammer T.R."/>
            <person name="Caufield P.W."/>
            <person name="Cui Y."/>
            <person name="Zhang H."/>
            <person name="O'Toole P.W."/>
        </authorList>
    </citation>
    <scope>NUCLEOTIDE SEQUENCE [LARGE SCALE GENOMIC DNA]</scope>
    <source>
        <strain evidence="1 2">DSM 16991</strain>
    </source>
</reference>
<comment type="caution">
    <text evidence="1">The sequence shown here is derived from an EMBL/GenBank/DDBJ whole genome shotgun (WGS) entry which is preliminary data.</text>
</comment>
<dbReference type="RefSeq" id="WP_226999189.1">
    <property type="nucleotide sequence ID" value="NZ_AUEH01000005.1"/>
</dbReference>
<protein>
    <recommendedName>
        <fullName evidence="3">Glycosyl hydrolase family 32 N-terminal domain-containing protein</fullName>
    </recommendedName>
</protein>
<dbReference type="Proteomes" id="UP000050949">
    <property type="component" value="Unassembled WGS sequence"/>
</dbReference>
<sequence>MTDTDGGYLFVHFTGTEHHASDEQIYFALSPDGLHWHDLHQQQPVLTSDVGEIS</sequence>
<name>A0A0R1XKY0_9LACO</name>
<gene>
    <name evidence="1" type="ORF">FC91_GL002597</name>
</gene>
<dbReference type="AlphaFoldDB" id="A0A0R1XKY0"/>
<evidence type="ECO:0008006" key="3">
    <source>
        <dbReference type="Google" id="ProtNLM"/>
    </source>
</evidence>
<proteinExistence type="predicted"/>
<organism evidence="1 2">
    <name type="scientific">Schleiferilactobacillus harbinensis DSM 16991</name>
    <dbReference type="NCBI Taxonomy" id="1122147"/>
    <lineage>
        <taxon>Bacteria</taxon>
        <taxon>Bacillati</taxon>
        <taxon>Bacillota</taxon>
        <taxon>Bacilli</taxon>
        <taxon>Lactobacillales</taxon>
        <taxon>Lactobacillaceae</taxon>
        <taxon>Schleiferilactobacillus</taxon>
    </lineage>
</organism>
<accession>A0A0R1XKY0</accession>
<evidence type="ECO:0000313" key="2">
    <source>
        <dbReference type="Proteomes" id="UP000050949"/>
    </source>
</evidence>
<dbReference type="EMBL" id="AZFW01000050">
    <property type="protein sequence ID" value="KRM27388.1"/>
    <property type="molecule type" value="Genomic_DNA"/>
</dbReference>
<dbReference type="PATRIC" id="fig|1122147.4.peg.2678"/>
<evidence type="ECO:0000313" key="1">
    <source>
        <dbReference type="EMBL" id="KRM27388.1"/>
    </source>
</evidence>